<dbReference type="CDD" id="cd03789">
    <property type="entry name" value="GT9_LPS_heptosyltransferase"/>
    <property type="match status" value="1"/>
</dbReference>
<dbReference type="InterPro" id="IPR002201">
    <property type="entry name" value="Glyco_trans_9"/>
</dbReference>
<dbReference type="Pfam" id="PF01075">
    <property type="entry name" value="Glyco_transf_9"/>
    <property type="match status" value="1"/>
</dbReference>
<dbReference type="GO" id="GO:0008713">
    <property type="term" value="F:ADP-heptose-lipopolysaccharide heptosyltransferase activity"/>
    <property type="evidence" value="ECO:0007669"/>
    <property type="project" value="TreeGrafter"/>
</dbReference>
<dbReference type="InterPro" id="IPR051199">
    <property type="entry name" value="LPS_LOS_Heptosyltrfase"/>
</dbReference>
<dbReference type="PANTHER" id="PTHR30160:SF7">
    <property type="entry name" value="ADP-HEPTOSE--LPS HEPTOSYLTRANSFERASE 2"/>
    <property type="match status" value="1"/>
</dbReference>
<proteinExistence type="predicted"/>
<organism evidence="3">
    <name type="scientific">marine metagenome</name>
    <dbReference type="NCBI Taxonomy" id="408172"/>
    <lineage>
        <taxon>unclassified sequences</taxon>
        <taxon>metagenomes</taxon>
        <taxon>ecological metagenomes</taxon>
    </lineage>
</organism>
<evidence type="ECO:0008006" key="4">
    <source>
        <dbReference type="Google" id="ProtNLM"/>
    </source>
</evidence>
<reference evidence="3" key="1">
    <citation type="submission" date="2018-05" db="EMBL/GenBank/DDBJ databases">
        <authorList>
            <person name="Lanie J.A."/>
            <person name="Ng W.-L."/>
            <person name="Kazmierczak K.M."/>
            <person name="Andrzejewski T.M."/>
            <person name="Davidsen T.M."/>
            <person name="Wayne K.J."/>
            <person name="Tettelin H."/>
            <person name="Glass J.I."/>
            <person name="Rusch D."/>
            <person name="Podicherti R."/>
            <person name="Tsui H.-C.T."/>
            <person name="Winkler M.E."/>
        </authorList>
    </citation>
    <scope>NUCLEOTIDE SEQUENCE</scope>
</reference>
<keyword evidence="2" id="KW-0808">Transferase</keyword>
<accession>A0A381PUK2</accession>
<dbReference type="AlphaFoldDB" id="A0A381PUK2"/>
<sequence>MALPFIQKLHDQYPDGKITIVCKDSVASVFQHHPAAGRIIALPQSNTSGFLSARSTGKSLLSLHLDVFYTLTDSFRSAAILWWSGAEQRIGYSTQLRSILLTSAVELTAKRMHRSLKYLALINPESNSEKIPQIYLTNDEVAWAKKELAVLELKQPIALCPFSVAGSRTIPSSSLKKWLHGSEENYILFGSERDTDRALALINECNDSSIISVCGKYSLRKSIALISLCKYALAADSGLGHISAALDIPTVSFFGAGLSTMTRPLGARTTIVNNNVHCSPCRKNICCNEEEPLLCLQQISRSDVEIAVRNLSLNP</sequence>
<dbReference type="GO" id="GO:0009244">
    <property type="term" value="P:lipopolysaccharide core region biosynthetic process"/>
    <property type="evidence" value="ECO:0007669"/>
    <property type="project" value="TreeGrafter"/>
</dbReference>
<dbReference type="Gene3D" id="3.40.50.2000">
    <property type="entry name" value="Glycogen Phosphorylase B"/>
    <property type="match status" value="2"/>
</dbReference>
<evidence type="ECO:0000256" key="1">
    <source>
        <dbReference type="ARBA" id="ARBA00022676"/>
    </source>
</evidence>
<dbReference type="SUPFAM" id="SSF53756">
    <property type="entry name" value="UDP-Glycosyltransferase/glycogen phosphorylase"/>
    <property type="match status" value="1"/>
</dbReference>
<gene>
    <name evidence="3" type="ORF">METZ01_LOCUS23596</name>
</gene>
<dbReference type="EMBL" id="UINC01001100">
    <property type="protein sequence ID" value="SUZ70742.1"/>
    <property type="molecule type" value="Genomic_DNA"/>
</dbReference>
<name>A0A381PUK2_9ZZZZ</name>
<keyword evidence="1" id="KW-0328">Glycosyltransferase</keyword>
<evidence type="ECO:0000256" key="2">
    <source>
        <dbReference type="ARBA" id="ARBA00022679"/>
    </source>
</evidence>
<dbReference type="PANTHER" id="PTHR30160">
    <property type="entry name" value="TETRAACYLDISACCHARIDE 4'-KINASE-RELATED"/>
    <property type="match status" value="1"/>
</dbReference>
<evidence type="ECO:0000313" key="3">
    <source>
        <dbReference type="EMBL" id="SUZ70742.1"/>
    </source>
</evidence>
<protein>
    <recommendedName>
        <fullName evidence="4">Lipopolysaccharide heptosyltransferase II</fullName>
    </recommendedName>
</protein>
<dbReference type="GO" id="GO:0005829">
    <property type="term" value="C:cytosol"/>
    <property type="evidence" value="ECO:0007669"/>
    <property type="project" value="TreeGrafter"/>
</dbReference>